<feature type="domain" description="C3H1-type" evidence="6">
    <location>
        <begin position="203"/>
        <end position="224"/>
    </location>
</feature>
<dbReference type="PROSITE" id="PS50103">
    <property type="entry name" value="ZF_C3H1"/>
    <property type="match status" value="6"/>
</dbReference>
<sequence length="329" mass="36973">MASAEIPNSSPDATNPAPAAAAATGPDLSSSPPPLPPRKRRLSPSPPPTRSASRSRSPRSRSPHGRRSRSRSRSPQQYPTDGKRQRHNGLTVDACRDFLRDRCTRSDLECRYAHPHNSVSIDLDNKVTACADSLRNNCFRGMTCRYYHPPPHIQEQLLRSVGVEDPKVKTICRDFTRGKCSRSANECRFLHHSSVEDVAIVRVCQDFLRGQCNRIACRYSHVVAHPMPPMNHVPMPYPEMLYMPPPPPPPLGVPMMGPLPSPPIPFADNTNRVEVCRDFLKNMCNRESCRFVHPETHTTAVNANVEVCRDFKRGECNRSACRFFHPHTS</sequence>
<evidence type="ECO:0000256" key="5">
    <source>
        <dbReference type="SAM" id="MobiDB-lite"/>
    </source>
</evidence>
<keyword evidence="3" id="KW-0863">Zinc-finger</keyword>
<feature type="region of interest" description="Disordered" evidence="5">
    <location>
        <begin position="1"/>
        <end position="88"/>
    </location>
</feature>
<keyword evidence="1" id="KW-0479">Metal-binding</keyword>
<name>A0A1D6J754_MAIZE</name>
<evidence type="ECO:0000256" key="3">
    <source>
        <dbReference type="ARBA" id="ARBA00022771"/>
    </source>
</evidence>
<feature type="domain" description="C3H1-type" evidence="6">
    <location>
        <begin position="270"/>
        <end position="296"/>
    </location>
</feature>
<dbReference type="FunFam" id="3.30.1370.210:FF:000010">
    <property type="entry name" value="Zinc finger CCCH domain-containing protein 28"/>
    <property type="match status" value="1"/>
</dbReference>
<organism evidence="7">
    <name type="scientific">Zea mays</name>
    <name type="common">Maize</name>
    <dbReference type="NCBI Taxonomy" id="4577"/>
    <lineage>
        <taxon>Eukaryota</taxon>
        <taxon>Viridiplantae</taxon>
        <taxon>Streptophyta</taxon>
        <taxon>Embryophyta</taxon>
        <taxon>Tracheophyta</taxon>
        <taxon>Spermatophyta</taxon>
        <taxon>Magnoliopsida</taxon>
        <taxon>Liliopsida</taxon>
        <taxon>Poales</taxon>
        <taxon>Poaceae</taxon>
        <taxon>PACMAD clade</taxon>
        <taxon>Panicoideae</taxon>
        <taxon>Andropogonodae</taxon>
        <taxon>Andropogoneae</taxon>
        <taxon>Tripsacinae</taxon>
        <taxon>Zea</taxon>
    </lineage>
</organism>
<dbReference type="FunFam" id="3.30.1370.210:FF:000012">
    <property type="entry name" value="Zinc finger CCCH domain-containing protein 28"/>
    <property type="match status" value="1"/>
</dbReference>
<keyword evidence="4" id="KW-0862">Zinc</keyword>
<proteinExistence type="predicted"/>
<dbReference type="Gene3D" id="3.30.1370.210">
    <property type="match status" value="3"/>
</dbReference>
<dbReference type="SMR" id="A0A1D6J754"/>
<dbReference type="Pfam" id="PF14608">
    <property type="entry name" value="zf-CCCH_2"/>
    <property type="match status" value="1"/>
</dbReference>
<keyword evidence="2" id="KW-0677">Repeat</keyword>
<dbReference type="ExpressionAtlas" id="A0A1D6J754">
    <property type="expression patterns" value="baseline and differential"/>
</dbReference>
<feature type="domain" description="C3H1-type" evidence="6">
    <location>
        <begin position="89"/>
        <end position="117"/>
    </location>
</feature>
<reference evidence="7" key="1">
    <citation type="submission" date="2015-12" db="EMBL/GenBank/DDBJ databases">
        <title>Update maize B73 reference genome by single molecule sequencing technologies.</title>
        <authorList>
            <consortium name="Maize Genome Sequencing Project"/>
            <person name="Ware D."/>
        </authorList>
    </citation>
    <scope>NUCLEOTIDE SEQUENCE</scope>
    <source>
        <tissue evidence="7">Seedling</tissue>
    </source>
</reference>
<evidence type="ECO:0000313" key="7">
    <source>
        <dbReference type="EMBL" id="AQK43753.1"/>
    </source>
</evidence>
<dbReference type="AlphaFoldDB" id="A0A1D6J754"/>
<accession>A0A1D6J754</accession>
<evidence type="ECO:0000256" key="4">
    <source>
        <dbReference type="ARBA" id="ARBA00022833"/>
    </source>
</evidence>
<feature type="domain" description="C3H1-type" evidence="6">
    <location>
        <begin position="302"/>
        <end position="328"/>
    </location>
</feature>
<feature type="compositionally biased region" description="Basic residues" evidence="5">
    <location>
        <begin position="56"/>
        <end position="72"/>
    </location>
</feature>
<dbReference type="FunCoup" id="A0A1D6J754">
    <property type="interactions" value="54"/>
</dbReference>
<evidence type="ECO:0000256" key="1">
    <source>
        <dbReference type="ARBA" id="ARBA00022723"/>
    </source>
</evidence>
<dbReference type="FunFam" id="3.30.1370.210:FF:000011">
    <property type="entry name" value="Zinc finger CCCH domain-containing protein 28"/>
    <property type="match status" value="1"/>
</dbReference>
<dbReference type="PANTHER" id="PTHR12675">
    <property type="entry name" value="MUSCLEBLIND-LIKE PROTEIN"/>
    <property type="match status" value="1"/>
</dbReference>
<feature type="domain" description="C3H1-type" evidence="6">
    <location>
        <begin position="124"/>
        <end position="151"/>
    </location>
</feature>
<dbReference type="InterPro" id="IPR000571">
    <property type="entry name" value="Znf_CCCH"/>
</dbReference>
<protein>
    <submittedName>
        <fullName evidence="7">Zinc finger CCCH domain-containing protein 28</fullName>
    </submittedName>
</protein>
<evidence type="ECO:0000259" key="6">
    <source>
        <dbReference type="PROSITE" id="PS50103"/>
    </source>
</evidence>
<dbReference type="PANTHER" id="PTHR12675:SF12">
    <property type="entry name" value="PROTEIN MUSCLEBLIND"/>
    <property type="match status" value="1"/>
</dbReference>
<dbReference type="InterPro" id="IPR054429">
    <property type="entry name" value="Znf-CCCH_Muscleblind-like"/>
</dbReference>
<dbReference type="GO" id="GO:0008270">
    <property type="term" value="F:zinc ion binding"/>
    <property type="evidence" value="ECO:0007669"/>
    <property type="project" value="UniProtKB-KW"/>
</dbReference>
<dbReference type="IntAct" id="A0A1D6J754">
    <property type="interactions" value="1"/>
</dbReference>
<dbReference type="Pfam" id="PF22628">
    <property type="entry name" value="zf-CCCH_10"/>
    <property type="match status" value="5"/>
</dbReference>
<dbReference type="SMART" id="SM00356">
    <property type="entry name" value="ZnF_C3H1"/>
    <property type="match status" value="6"/>
</dbReference>
<dbReference type="STRING" id="4577.A0A1D6J754"/>
<evidence type="ECO:0000256" key="2">
    <source>
        <dbReference type="ARBA" id="ARBA00022737"/>
    </source>
</evidence>
<dbReference type="OMA" id="PTXNSEI"/>
<gene>
    <name evidence="7" type="ORF">ZEAMMB73_Zm00001d025450</name>
</gene>
<feature type="domain" description="C3H1-type" evidence="6">
    <location>
        <begin position="166"/>
        <end position="194"/>
    </location>
</feature>
<dbReference type="EMBL" id="CM000786">
    <property type="protein sequence ID" value="AQK43753.1"/>
    <property type="molecule type" value="Genomic_DNA"/>
</dbReference>
<feature type="compositionally biased region" description="Low complexity" evidence="5">
    <location>
        <begin position="7"/>
        <end position="30"/>
    </location>
</feature>
<dbReference type="InParanoid" id="A0A1D6J754"/>